<evidence type="ECO:0000313" key="1">
    <source>
        <dbReference type="EMBL" id="SER68653.1"/>
    </source>
</evidence>
<reference evidence="2" key="1">
    <citation type="submission" date="2016-10" db="EMBL/GenBank/DDBJ databases">
        <authorList>
            <person name="Varghese N."/>
            <person name="Submissions S."/>
        </authorList>
    </citation>
    <scope>NUCLEOTIDE SEQUENCE [LARGE SCALE GENOMIC DNA]</scope>
    <source>
        <strain evidence="2">S9</strain>
    </source>
</reference>
<evidence type="ECO:0000313" key="2">
    <source>
        <dbReference type="Proteomes" id="UP000198571"/>
    </source>
</evidence>
<dbReference type="STRING" id="1601833.SAMN05518684_10321"/>
<gene>
    <name evidence="1" type="ORF">SAMN05518684_10321</name>
</gene>
<dbReference type="EMBL" id="FOGT01000003">
    <property type="protein sequence ID" value="SER68653.1"/>
    <property type="molecule type" value="Genomic_DNA"/>
</dbReference>
<proteinExistence type="predicted"/>
<dbReference type="RefSeq" id="WP_177174174.1">
    <property type="nucleotide sequence ID" value="NZ_FOGT01000003.1"/>
</dbReference>
<name>A0A1H9R9P4_9BACI</name>
<accession>A0A1H9R9P4</accession>
<keyword evidence="2" id="KW-1185">Reference proteome</keyword>
<sequence length="57" mass="7190">MKWLMYLVCIFLTGIIIRRRYRVINRLLANRWIRKWGVSMVMRIPAVRERMIYETFR</sequence>
<organism evidence="1 2">
    <name type="scientific">Salipaludibacillus aurantiacus</name>
    <dbReference type="NCBI Taxonomy" id="1601833"/>
    <lineage>
        <taxon>Bacteria</taxon>
        <taxon>Bacillati</taxon>
        <taxon>Bacillota</taxon>
        <taxon>Bacilli</taxon>
        <taxon>Bacillales</taxon>
        <taxon>Bacillaceae</taxon>
    </lineage>
</organism>
<protein>
    <submittedName>
        <fullName evidence="1">Uncharacterized protein</fullName>
    </submittedName>
</protein>
<dbReference type="AlphaFoldDB" id="A0A1H9R9P4"/>
<dbReference type="Proteomes" id="UP000198571">
    <property type="component" value="Unassembled WGS sequence"/>
</dbReference>